<keyword evidence="2" id="KW-1185">Reference proteome</keyword>
<evidence type="ECO:0000313" key="2">
    <source>
        <dbReference type="Proteomes" id="UP001204320"/>
    </source>
</evidence>
<evidence type="ECO:0008006" key="3">
    <source>
        <dbReference type="Google" id="ProtNLM"/>
    </source>
</evidence>
<proteinExistence type="predicted"/>
<organism evidence="1 2">
    <name type="scientific">Tractidigestivibacter montrealensis</name>
    <dbReference type="NCBI Taxonomy" id="2972466"/>
    <lineage>
        <taxon>Bacteria</taxon>
        <taxon>Bacillati</taxon>
        <taxon>Actinomycetota</taxon>
        <taxon>Coriobacteriia</taxon>
        <taxon>Coriobacteriales</taxon>
        <taxon>Atopobiaceae</taxon>
        <taxon>Tractidigestivibacter</taxon>
    </lineage>
</organism>
<reference evidence="1 2" key="1">
    <citation type="submission" date="2022-08" db="EMBL/GenBank/DDBJ databases">
        <title>Tractidigestivibacter montrealensis type strain KD21.</title>
        <authorList>
            <person name="Diop K."/>
            <person name="Richard C."/>
            <person name="Routy B."/>
        </authorList>
    </citation>
    <scope>NUCLEOTIDE SEQUENCE [LARGE SCALE GENOMIC DNA]</scope>
    <source>
        <strain evidence="1 2">KD21</strain>
    </source>
</reference>
<dbReference type="EMBL" id="JANSKA010000006">
    <property type="protein sequence ID" value="MCR9037165.1"/>
    <property type="molecule type" value="Genomic_DNA"/>
</dbReference>
<comment type="caution">
    <text evidence="1">The sequence shown here is derived from an EMBL/GenBank/DDBJ whole genome shotgun (WGS) entry which is preliminary data.</text>
</comment>
<accession>A0ABT1ZAC2</accession>
<evidence type="ECO:0000313" key="1">
    <source>
        <dbReference type="EMBL" id="MCR9037165.1"/>
    </source>
</evidence>
<name>A0ABT1ZAC2_9ACTN</name>
<gene>
    <name evidence="1" type="ORF">NVS32_09420</name>
</gene>
<sequence length="72" mass="8008">MDYVTLLNNGAGEMELQTHLSQGDETTITVRVPKNLKDACADVAAIRGLNMSTYVRSCLIRDLTERSQERHG</sequence>
<dbReference type="Proteomes" id="UP001204320">
    <property type="component" value="Unassembled WGS sequence"/>
</dbReference>
<dbReference type="RefSeq" id="WP_258499592.1">
    <property type="nucleotide sequence ID" value="NZ_JANSKA010000006.1"/>
</dbReference>
<protein>
    <recommendedName>
        <fullName evidence="3">CopG-like ribbon-helix-helix domain-containing protein</fullName>
    </recommendedName>
</protein>